<protein>
    <recommendedName>
        <fullName evidence="5">ABC transporter domain-containing protein</fullName>
    </recommendedName>
</protein>
<proteinExistence type="inferred from homology"/>
<evidence type="ECO:0000259" key="5">
    <source>
        <dbReference type="PROSITE" id="PS50893"/>
    </source>
</evidence>
<dbReference type="GO" id="GO:0005524">
    <property type="term" value="F:ATP binding"/>
    <property type="evidence" value="ECO:0007669"/>
    <property type="project" value="UniProtKB-KW"/>
</dbReference>
<keyword evidence="3" id="KW-0547">Nucleotide-binding</keyword>
<accession>A0A1G1XB82</accession>
<feature type="domain" description="ABC transporter" evidence="5">
    <location>
        <begin position="5"/>
        <end position="230"/>
    </location>
</feature>
<dbReference type="InterPro" id="IPR003439">
    <property type="entry name" value="ABC_transporter-like_ATP-bd"/>
</dbReference>
<dbReference type="Proteomes" id="UP000177941">
    <property type="component" value="Unassembled WGS sequence"/>
</dbReference>
<sequence length="303" mass="33345">MEAFIDVRNVSAGYRTSPSQDVLHTISCVINHGDHVVVFGAPASGKSSFLKMLCGDLDIHMGSVVVNGKQPAEDPAIRSGYVCLDHEELRSNHSVYDALIAFGDMYDIPHLPAKIGGLIELLEMKHLASKNISALSTAEKIVYSLARATLSDSPVLLLDDVLDVLGVDEARRFLDIACKGKTVVLTTRVPAYAEQMNMPMVLLHHGTLAHAGMREDIAVASGVPRIIDAWVEALRYDMLKKLRSHSGVLEVRILPTDRFEGNLVRVVIRNSRFMPSLYDLMSQSKLVHVEEVPPTLTDILRTI</sequence>
<dbReference type="Gene3D" id="3.40.50.300">
    <property type="entry name" value="P-loop containing nucleotide triphosphate hydrolases"/>
    <property type="match status" value="1"/>
</dbReference>
<comment type="caution">
    <text evidence="6">The sequence shown here is derived from an EMBL/GenBank/DDBJ whole genome shotgun (WGS) entry which is preliminary data.</text>
</comment>
<dbReference type="GO" id="GO:0016887">
    <property type="term" value="F:ATP hydrolysis activity"/>
    <property type="evidence" value="ECO:0007669"/>
    <property type="project" value="InterPro"/>
</dbReference>
<evidence type="ECO:0000256" key="3">
    <source>
        <dbReference type="ARBA" id="ARBA00022741"/>
    </source>
</evidence>
<evidence type="ECO:0000256" key="1">
    <source>
        <dbReference type="ARBA" id="ARBA00005417"/>
    </source>
</evidence>
<dbReference type="InterPro" id="IPR050763">
    <property type="entry name" value="ABC_transporter_ATP-binding"/>
</dbReference>
<dbReference type="PROSITE" id="PS50893">
    <property type="entry name" value="ABC_TRANSPORTER_2"/>
    <property type="match status" value="1"/>
</dbReference>
<dbReference type="SUPFAM" id="SSF52540">
    <property type="entry name" value="P-loop containing nucleoside triphosphate hydrolases"/>
    <property type="match status" value="1"/>
</dbReference>
<reference evidence="6 7" key="1">
    <citation type="journal article" date="2016" name="Nat. Commun.">
        <title>Thousands of microbial genomes shed light on interconnected biogeochemical processes in an aquifer system.</title>
        <authorList>
            <person name="Anantharaman K."/>
            <person name="Brown C.T."/>
            <person name="Hug L.A."/>
            <person name="Sharon I."/>
            <person name="Castelle C.J."/>
            <person name="Probst A.J."/>
            <person name="Thomas B.C."/>
            <person name="Singh A."/>
            <person name="Wilkins M.J."/>
            <person name="Karaoz U."/>
            <person name="Brodie E.L."/>
            <person name="Williams K.H."/>
            <person name="Hubbard S.S."/>
            <person name="Banfield J.F."/>
        </authorList>
    </citation>
    <scope>NUCLEOTIDE SEQUENCE [LARGE SCALE GENOMIC DNA]</scope>
</reference>
<evidence type="ECO:0000256" key="4">
    <source>
        <dbReference type="ARBA" id="ARBA00022840"/>
    </source>
</evidence>
<keyword evidence="4" id="KW-0067">ATP-binding</keyword>
<comment type="similarity">
    <text evidence="1">Belongs to the ABC transporter superfamily.</text>
</comment>
<evidence type="ECO:0000313" key="6">
    <source>
        <dbReference type="EMBL" id="OGY37214.1"/>
    </source>
</evidence>
<evidence type="ECO:0000313" key="7">
    <source>
        <dbReference type="Proteomes" id="UP000177941"/>
    </source>
</evidence>
<keyword evidence="2" id="KW-0813">Transport</keyword>
<dbReference type="PANTHER" id="PTHR42711:SF5">
    <property type="entry name" value="ABC TRANSPORTER ATP-BINDING PROTEIN NATA"/>
    <property type="match status" value="1"/>
</dbReference>
<gene>
    <name evidence="6" type="ORF">A3E36_01290</name>
</gene>
<name>A0A1G1XB82_9BACT</name>
<dbReference type="InterPro" id="IPR027417">
    <property type="entry name" value="P-loop_NTPase"/>
</dbReference>
<dbReference type="PANTHER" id="PTHR42711">
    <property type="entry name" value="ABC TRANSPORTER ATP-BINDING PROTEIN"/>
    <property type="match status" value="1"/>
</dbReference>
<dbReference type="AlphaFoldDB" id="A0A1G1XB82"/>
<evidence type="ECO:0000256" key="2">
    <source>
        <dbReference type="ARBA" id="ARBA00022448"/>
    </source>
</evidence>
<dbReference type="Pfam" id="PF00005">
    <property type="entry name" value="ABC_tran"/>
    <property type="match status" value="1"/>
</dbReference>
<dbReference type="EMBL" id="MHHS01000016">
    <property type="protein sequence ID" value="OGY37214.1"/>
    <property type="molecule type" value="Genomic_DNA"/>
</dbReference>
<organism evidence="6 7">
    <name type="scientific">Candidatus Andersenbacteria bacterium RIFCSPHIGHO2_12_FULL_45_11b</name>
    <dbReference type="NCBI Taxonomy" id="1797282"/>
    <lineage>
        <taxon>Bacteria</taxon>
        <taxon>Candidatus Anderseniibacteriota</taxon>
    </lineage>
</organism>